<evidence type="ECO:0000313" key="3">
    <source>
        <dbReference type="Proteomes" id="UP000316184"/>
    </source>
</evidence>
<keyword evidence="3" id="KW-1185">Reference proteome</keyword>
<evidence type="ECO:0000259" key="1">
    <source>
        <dbReference type="PROSITE" id="PS51819"/>
    </source>
</evidence>
<feature type="domain" description="VOC" evidence="1">
    <location>
        <begin position="23"/>
        <end position="135"/>
    </location>
</feature>
<name>A0A561V9D0_9PSEU</name>
<dbReference type="Gene3D" id="3.10.180.10">
    <property type="entry name" value="2,3-Dihydroxybiphenyl 1,2-Dioxygenase, domain 1"/>
    <property type="match status" value="2"/>
</dbReference>
<dbReference type="InterPro" id="IPR037523">
    <property type="entry name" value="VOC_core"/>
</dbReference>
<sequence length="285" mass="31537">MGVGMAVVVPGKTPPQWQLYAGMPCWIELITTNLEKAREFYANLFDWEYESYSDPVSGEHVIALRDGFPVASLRAASGDQSMWRLYLAAADCAEKVAEAEEHGAVQTVPLNSVPRVGRKAVLMGPSDAEFGLLEPEESWQFDVGLPGTLMWAELVTIKAQTADNFFQELFGYSAEQFGTVHRSDYSVWYLGEESVLARVSMIRDFITETTQPHWLLYLGADPDIGTDELVRTAIANGGRVRVDPYDSSIGRMAVLRDPTGARFAVIDQTQAGEYGTAANYDPYED</sequence>
<dbReference type="PANTHER" id="PTHR33993">
    <property type="entry name" value="GLYOXALASE-RELATED"/>
    <property type="match status" value="1"/>
</dbReference>
<organism evidence="2 3">
    <name type="scientific">Saccharopolyspora dendranthemae</name>
    <dbReference type="NCBI Taxonomy" id="1181886"/>
    <lineage>
        <taxon>Bacteria</taxon>
        <taxon>Bacillati</taxon>
        <taxon>Actinomycetota</taxon>
        <taxon>Actinomycetes</taxon>
        <taxon>Pseudonocardiales</taxon>
        <taxon>Pseudonocardiaceae</taxon>
        <taxon>Saccharopolyspora</taxon>
    </lineage>
</organism>
<protein>
    <recommendedName>
        <fullName evidence="1">VOC domain-containing protein</fullName>
    </recommendedName>
</protein>
<dbReference type="InterPro" id="IPR052164">
    <property type="entry name" value="Anthracycline_SecMetBiosynth"/>
</dbReference>
<accession>A0A561V9D0</accession>
<comment type="caution">
    <text evidence="2">The sequence shown here is derived from an EMBL/GenBank/DDBJ whole genome shotgun (WGS) entry which is preliminary data.</text>
</comment>
<dbReference type="EMBL" id="VIWX01000001">
    <property type="protein sequence ID" value="TWG08219.1"/>
    <property type="molecule type" value="Genomic_DNA"/>
</dbReference>
<dbReference type="AlphaFoldDB" id="A0A561V9D0"/>
<dbReference type="Proteomes" id="UP000316184">
    <property type="component" value="Unassembled WGS sequence"/>
</dbReference>
<dbReference type="PANTHER" id="PTHR33993:SF14">
    <property type="entry name" value="GB|AAF24581.1"/>
    <property type="match status" value="1"/>
</dbReference>
<dbReference type="SUPFAM" id="SSF54593">
    <property type="entry name" value="Glyoxalase/Bleomycin resistance protein/Dihydroxybiphenyl dioxygenase"/>
    <property type="match status" value="2"/>
</dbReference>
<proteinExistence type="predicted"/>
<gene>
    <name evidence="2" type="ORF">FHU35_11838</name>
</gene>
<reference evidence="2 3" key="1">
    <citation type="submission" date="2019-06" db="EMBL/GenBank/DDBJ databases">
        <title>Sequencing the genomes of 1000 actinobacteria strains.</title>
        <authorList>
            <person name="Klenk H.-P."/>
        </authorList>
    </citation>
    <scope>NUCLEOTIDE SEQUENCE [LARGE SCALE GENOMIC DNA]</scope>
    <source>
        <strain evidence="2 3">DSM 46699</strain>
    </source>
</reference>
<dbReference type="InterPro" id="IPR029068">
    <property type="entry name" value="Glyas_Bleomycin-R_OHBP_Dase"/>
</dbReference>
<dbReference type="PROSITE" id="PS51819">
    <property type="entry name" value="VOC"/>
    <property type="match status" value="1"/>
</dbReference>
<evidence type="ECO:0000313" key="2">
    <source>
        <dbReference type="EMBL" id="TWG08219.1"/>
    </source>
</evidence>